<accession>A0ABY7DJ75</accession>
<dbReference type="SUPFAM" id="SSF54001">
    <property type="entry name" value="Cysteine proteinases"/>
    <property type="match status" value="1"/>
</dbReference>
<feature type="compositionally biased region" description="Basic and acidic residues" evidence="1">
    <location>
        <begin position="198"/>
        <end position="221"/>
    </location>
</feature>
<feature type="region of interest" description="Disordered" evidence="1">
    <location>
        <begin position="1"/>
        <end position="20"/>
    </location>
</feature>
<dbReference type="EMBL" id="CP111014">
    <property type="protein sequence ID" value="WAQ97702.1"/>
    <property type="molecule type" value="Genomic_DNA"/>
</dbReference>
<name>A0ABY7DJ75_MYAAR</name>
<dbReference type="PANTHER" id="PTHR12419">
    <property type="entry name" value="OTU DOMAIN CONTAINING PROTEIN"/>
    <property type="match status" value="1"/>
</dbReference>
<dbReference type="Pfam" id="PF02338">
    <property type="entry name" value="OTU"/>
    <property type="match status" value="1"/>
</dbReference>
<feature type="region of interest" description="Disordered" evidence="1">
    <location>
        <begin position="195"/>
        <end position="273"/>
    </location>
</feature>
<reference evidence="3" key="1">
    <citation type="submission" date="2022-11" db="EMBL/GenBank/DDBJ databases">
        <title>Centuries of genome instability and evolution in soft-shell clam transmissible cancer (bioRxiv).</title>
        <authorList>
            <person name="Hart S.F.M."/>
            <person name="Yonemitsu M.A."/>
            <person name="Giersch R.M."/>
            <person name="Beal B.F."/>
            <person name="Arriagada G."/>
            <person name="Davis B.W."/>
            <person name="Ostrander E.A."/>
            <person name="Goff S.P."/>
            <person name="Metzger M.J."/>
        </authorList>
    </citation>
    <scope>NUCLEOTIDE SEQUENCE</scope>
    <source>
        <strain evidence="3">MELC-2E11</strain>
        <tissue evidence="3">Siphon/mantle</tissue>
    </source>
</reference>
<evidence type="ECO:0000313" key="4">
    <source>
        <dbReference type="Proteomes" id="UP001164746"/>
    </source>
</evidence>
<dbReference type="CDD" id="cd22755">
    <property type="entry name" value="OTU_CeDUB-like"/>
    <property type="match status" value="1"/>
</dbReference>
<protein>
    <recommendedName>
        <fullName evidence="2">OTU domain-containing protein</fullName>
    </recommendedName>
</protein>
<evidence type="ECO:0000259" key="2">
    <source>
        <dbReference type="PROSITE" id="PS50802"/>
    </source>
</evidence>
<evidence type="ECO:0000313" key="3">
    <source>
        <dbReference type="EMBL" id="WAQ97702.1"/>
    </source>
</evidence>
<feature type="domain" description="OTU" evidence="2">
    <location>
        <begin position="52"/>
        <end position="184"/>
    </location>
</feature>
<keyword evidence="4" id="KW-1185">Reference proteome</keyword>
<proteinExistence type="predicted"/>
<feature type="compositionally biased region" description="Polar residues" evidence="1">
    <location>
        <begin position="253"/>
        <end position="273"/>
    </location>
</feature>
<sequence>MAGFSFTHQQTKKFMPPSKEWQDKTAKQLNIRMELRLEYGSPKYYNGDTAPKLTSEIRADGNCFFRALSVIITGVESNHMTVREQITQHVEKHSDIYRTFLQSRGGMDTYVRSMRRPREWATDTEIFAAATFLKTIIEVCSIIRTNNGREYQWQTFAPLNDDNPSLPKIYICHKDEHFEPILDIAEVAIDGSQSLRPRISEAEDQKSQRSYKDYDRFRGDHPPPAPPPDPSQRSPSNPFMTSSYRSSYRDPGQVQTQSRALGTNQRSHNNLHF</sequence>
<organism evidence="3 4">
    <name type="scientific">Mya arenaria</name>
    <name type="common">Soft-shell clam</name>
    <dbReference type="NCBI Taxonomy" id="6604"/>
    <lineage>
        <taxon>Eukaryota</taxon>
        <taxon>Metazoa</taxon>
        <taxon>Spiralia</taxon>
        <taxon>Lophotrochozoa</taxon>
        <taxon>Mollusca</taxon>
        <taxon>Bivalvia</taxon>
        <taxon>Autobranchia</taxon>
        <taxon>Heteroconchia</taxon>
        <taxon>Euheterodonta</taxon>
        <taxon>Imparidentia</taxon>
        <taxon>Neoheterodontei</taxon>
        <taxon>Myida</taxon>
        <taxon>Myoidea</taxon>
        <taxon>Myidae</taxon>
        <taxon>Mya</taxon>
    </lineage>
</organism>
<dbReference type="PANTHER" id="PTHR12419:SF7">
    <property type="entry name" value="OTU DOMAIN-CONTAINING PROTEIN 3"/>
    <property type="match status" value="1"/>
</dbReference>
<dbReference type="Gene3D" id="3.90.70.80">
    <property type="match status" value="1"/>
</dbReference>
<dbReference type="InterPro" id="IPR003323">
    <property type="entry name" value="OTU_dom"/>
</dbReference>
<dbReference type="InterPro" id="IPR050704">
    <property type="entry name" value="Peptidase_C85-like"/>
</dbReference>
<dbReference type="Proteomes" id="UP001164746">
    <property type="component" value="Chromosome 3"/>
</dbReference>
<gene>
    <name evidence="3" type="ORF">MAR_022075</name>
</gene>
<dbReference type="InterPro" id="IPR038765">
    <property type="entry name" value="Papain-like_cys_pep_sf"/>
</dbReference>
<dbReference type="PROSITE" id="PS50802">
    <property type="entry name" value="OTU"/>
    <property type="match status" value="1"/>
</dbReference>
<evidence type="ECO:0000256" key="1">
    <source>
        <dbReference type="SAM" id="MobiDB-lite"/>
    </source>
</evidence>